<dbReference type="Gene3D" id="3.40.50.10810">
    <property type="entry name" value="Tandem AAA-ATPase domain"/>
    <property type="match status" value="1"/>
</dbReference>
<dbReference type="InterPro" id="IPR027417">
    <property type="entry name" value="P-loop_NTPase"/>
</dbReference>
<dbReference type="GeneID" id="3654690"/>
<feature type="domain" description="Strawberry notch helicase C" evidence="2">
    <location>
        <begin position="436"/>
        <end position="706"/>
    </location>
</feature>
<dbReference type="InterPro" id="IPR038718">
    <property type="entry name" value="SNF2-like_sf"/>
</dbReference>
<name>Q4A375_EHV8U</name>
<dbReference type="SUPFAM" id="SSF52540">
    <property type="entry name" value="P-loop containing nucleoside triphosphate hydrolases"/>
    <property type="match status" value="2"/>
</dbReference>
<dbReference type="PANTHER" id="PTHR12706">
    <property type="entry name" value="STRAWBERRY NOTCH-RELATED"/>
    <property type="match status" value="1"/>
</dbReference>
<feature type="domain" description="Strawberry notch AAA" evidence="3">
    <location>
        <begin position="27"/>
        <end position="316"/>
    </location>
</feature>
<organism evidence="4 5">
    <name type="scientific">Emiliania huxleyi virus 86 (isolate United Kingdom/English Channel/1999)</name>
    <name type="common">EhV-86</name>
    <dbReference type="NCBI Taxonomy" id="654925"/>
    <lineage>
        <taxon>Viruses</taxon>
        <taxon>Varidnaviria</taxon>
        <taxon>Bamfordvirae</taxon>
        <taxon>Nucleocytoviricota</taxon>
        <taxon>Megaviricetes</taxon>
        <taxon>Algavirales</taxon>
        <taxon>Phycodnaviridae</taxon>
        <taxon>Coccolithovirus</taxon>
        <taxon>Coccolithovirus huxleyi</taxon>
        <taxon>Emiliania huxleyi virus 86</taxon>
    </lineage>
</organism>
<reference evidence="4 5" key="1">
    <citation type="journal article" date="2005" name="Science">
        <title>Complete genome sequence and lytic phase transcription profile of a Coccolithovirus.</title>
        <authorList>
            <person name="Wilson W.H."/>
            <person name="Schroeder D.C."/>
            <person name="Allen M.J."/>
            <person name="Holden M.T.G."/>
            <person name="Parkhill J."/>
            <person name="Barrell B.G."/>
            <person name="Churcher C."/>
            <person name="Hamlin N."/>
            <person name="Mungall K."/>
            <person name="Norbertczak H."/>
            <person name="Quail M.A."/>
            <person name="Price C."/>
            <person name="Rabbinowitsch E."/>
            <person name="Walker D."/>
            <person name="Craigon M."/>
            <person name="Roy D."/>
            <person name="Ghazal P."/>
        </authorList>
    </citation>
    <scope>NUCLEOTIDE SEQUENCE [LARGE SCALE GENOMIC DNA]</scope>
    <source>
        <strain evidence="5">Isolate United Kingdom/English Channel/1999</strain>
    </source>
</reference>
<evidence type="ECO:0000313" key="4">
    <source>
        <dbReference type="EMBL" id="CAI65481.1"/>
    </source>
</evidence>
<accession>Q4A375</accession>
<dbReference type="PANTHER" id="PTHR12706:SF30">
    <property type="entry name" value="PROTEIN STRAWBERRY NOTCH-RELATED"/>
    <property type="match status" value="1"/>
</dbReference>
<dbReference type="InterPro" id="IPR026741">
    <property type="entry name" value="SNO"/>
</dbReference>
<evidence type="ECO:0000313" key="5">
    <source>
        <dbReference type="Proteomes" id="UP000000863"/>
    </source>
</evidence>
<evidence type="ECO:0008006" key="6">
    <source>
        <dbReference type="Google" id="ProtNLM"/>
    </source>
</evidence>
<dbReference type="GO" id="GO:0006355">
    <property type="term" value="P:regulation of DNA-templated transcription"/>
    <property type="evidence" value="ECO:0007669"/>
    <property type="project" value="InterPro"/>
</dbReference>
<dbReference type="Proteomes" id="UP000000863">
    <property type="component" value="Segment"/>
</dbReference>
<dbReference type="RefSeq" id="YP_293812.1">
    <property type="nucleotide sequence ID" value="NC_007346.1"/>
</dbReference>
<dbReference type="Gene3D" id="3.40.50.300">
    <property type="entry name" value="P-loop containing nucleotide triphosphate hydrolases"/>
    <property type="match status" value="1"/>
</dbReference>
<protein>
    <recommendedName>
        <fullName evidence="6">Helicase ATP-binding domain-containing protein</fullName>
    </recommendedName>
</protein>
<evidence type="ECO:0000259" key="2">
    <source>
        <dbReference type="Pfam" id="PF13871"/>
    </source>
</evidence>
<dbReference type="GO" id="GO:0042393">
    <property type="term" value="F:histone binding"/>
    <property type="evidence" value="ECO:0007669"/>
    <property type="project" value="TreeGrafter"/>
</dbReference>
<evidence type="ECO:0000256" key="1">
    <source>
        <dbReference type="ARBA" id="ARBA00006992"/>
    </source>
</evidence>
<dbReference type="InterPro" id="IPR039187">
    <property type="entry name" value="SNO_AAA"/>
</dbReference>
<dbReference type="Pfam" id="PF13871">
    <property type="entry name" value="Helicase_C_4"/>
    <property type="match status" value="1"/>
</dbReference>
<keyword evidence="5" id="KW-1185">Reference proteome</keyword>
<evidence type="ECO:0000259" key="3">
    <source>
        <dbReference type="Pfam" id="PF13872"/>
    </source>
</evidence>
<dbReference type="GO" id="GO:0031490">
    <property type="term" value="F:chromatin DNA binding"/>
    <property type="evidence" value="ECO:0007669"/>
    <property type="project" value="TreeGrafter"/>
</dbReference>
<organismHost>
    <name type="scientific">Emiliania huxleyi</name>
    <name type="common">Coccolithophore</name>
    <name type="synonym">Pontosphaera huxleyi</name>
    <dbReference type="NCBI Taxonomy" id="2903"/>
</organismHost>
<comment type="similarity">
    <text evidence="1">Belongs to the SBNO family.</text>
</comment>
<dbReference type="EMBL" id="AJ890364">
    <property type="protein sequence ID" value="CAI65481.1"/>
    <property type="molecule type" value="Genomic_DNA"/>
</dbReference>
<sequence length="867" mass="99016">MDPVTDTDVNNMSDLVPYKTLTPGCDDHLATLYESMAHADIDKPPLTYTLYGGTFNGIASGPQIDATRRFMQSTNVYLEDEFRAGFVLGDEMGVGKTHVIALSLVQTVYEHYITHQRIGRHVVVIPKDTLFKPLSDIVQRIATVLGITLNFLQIKDIYTKTNDTFIVRQTDGIVLATYNGYGSHVNRLVEWMEPHHTQAIFHDESHHLKNMNSQSAAAASIMMDMFRHARFMYSSGTCASTVKDLYLVGIRTGLWTKSSFQHVSKTLNGRNFFAYISNQLVRNGRYISRLLSIETSAEHIIDHIEMSDESIRVYDTCAELMAKTMRIIRAKISGDEKRMHLTARLYNTSLAFFREMMLFVRLDYIIKTARHHAENNRAVVIAIQSTGESYADKEIQGIANTAMNLINAMKEKYPGDNQWDELSDEWMNLDLPHQSILDIVIDSLGGLDQVADITGRSKYWVRDEMGEWVMKTRNKNKINIDRTDFQEDRKPFAVISRTANEGINLHALYAHSKQRVMILAQQPWSADQEKQLEARVARTGQTSNPIVIHIVNTQLCELTVTGRHASGSRNSSSLTRGNQEISAIGSEMEDVNSMRGVYACIRLIGDLQDRVGLRTQEIRAEMGMSDNEFRLYCDETVERLRIVGALDCIRVDNNKRKFGDDDDEHDASETDKNGAHSVRQFLNRILLLSVKWQQTLYKHLVIQLRRVQETSTHTKPIKPVCKIHTITKLRNDIEFIQVKSINLFSELENKNAKFYMDRANTNACALITFGKVTWRIAPRQCVPSNVPFYGYHQVHVDEARRVWNRGVEVKHILRNILVDEISELKSIVRVDAPLQRLRQMDGTSILGFNIPYRAVDDVKNHYSEYAV</sequence>
<dbReference type="InterPro" id="IPR026937">
    <property type="entry name" value="SBNO_Helicase_C_dom"/>
</dbReference>
<gene>
    <name evidence="4" type="ORF">EhV058</name>
</gene>
<dbReference type="Pfam" id="PF13872">
    <property type="entry name" value="AAA_34"/>
    <property type="match status" value="1"/>
</dbReference>
<dbReference type="KEGG" id="vg:3654690"/>
<proteinExistence type="inferred from homology"/>